<dbReference type="InterPro" id="IPR058792">
    <property type="entry name" value="Beta-barrel_RND_2"/>
</dbReference>
<dbReference type="Pfam" id="PF25876">
    <property type="entry name" value="HH_MFP_RND"/>
    <property type="match status" value="1"/>
</dbReference>
<evidence type="ECO:0000256" key="3">
    <source>
        <dbReference type="SAM" id="Phobius"/>
    </source>
</evidence>
<dbReference type="Proteomes" id="UP000584867">
    <property type="component" value="Unassembled WGS sequence"/>
</dbReference>
<dbReference type="NCBIfam" id="TIGR01730">
    <property type="entry name" value="RND_mfp"/>
    <property type="match status" value="1"/>
</dbReference>
<dbReference type="Gene3D" id="2.40.420.20">
    <property type="match status" value="1"/>
</dbReference>
<name>A0A7W7ZRA4_9BACT</name>
<dbReference type="GO" id="GO:1990281">
    <property type="term" value="C:efflux pump complex"/>
    <property type="evidence" value="ECO:0007669"/>
    <property type="project" value="TreeGrafter"/>
</dbReference>
<proteinExistence type="inferred from homology"/>
<keyword evidence="3" id="KW-0472">Membrane</keyword>
<dbReference type="PANTHER" id="PTHR30469:SF37">
    <property type="entry name" value="RAGD PROTEIN"/>
    <property type="match status" value="1"/>
</dbReference>
<evidence type="ECO:0000313" key="7">
    <source>
        <dbReference type="EMBL" id="MBB5064348.1"/>
    </source>
</evidence>
<evidence type="ECO:0000259" key="4">
    <source>
        <dbReference type="Pfam" id="PF25876"/>
    </source>
</evidence>
<dbReference type="Pfam" id="PF25917">
    <property type="entry name" value="BSH_RND"/>
    <property type="match status" value="1"/>
</dbReference>
<dbReference type="EMBL" id="JACHIO010000010">
    <property type="protein sequence ID" value="MBB5064348.1"/>
    <property type="molecule type" value="Genomic_DNA"/>
</dbReference>
<dbReference type="SUPFAM" id="SSF111369">
    <property type="entry name" value="HlyD-like secretion proteins"/>
    <property type="match status" value="1"/>
</dbReference>
<dbReference type="Gene3D" id="2.40.50.100">
    <property type="match status" value="1"/>
</dbReference>
<sequence length="417" mass="44147">MTQQTQTVPTQKTQQKSGSPFVKVVGVVAILAVLLAIGILPRLARQREALAAVNESSVTHPVVSLVHAQKGEPTSELELPGNIEPLYSANLFARVDGYLESRNVDIGTKVKSGQVLAIISSPEIDQQLLQALATLAQSQASLQQAQAALAQAKANAELTRLTKERDVPLGEEHAISQQIVDEAVQAHDARLADVAAANANITAAQASITANHANVARLLQMQGFEHIVAPFDGVITARNVERGDLVSTGGGSTIKPLFSIAQSGTLRIQVDVPQSEAVNIQDGQKAAVDVKERLGRPYTGTVIRNAGALDNAARTMLTEVQVDNKDGSLLPGMYAQIKFTLPEQHTSLIIPTSSLVVDHAGMHVVIVNADHTIHFAPVSIGKDMGTQVEVLAGLQGSESLVASPSDLLNEGQHVEVR</sequence>
<dbReference type="Pfam" id="PF25954">
    <property type="entry name" value="Beta-barrel_RND_2"/>
    <property type="match status" value="1"/>
</dbReference>
<evidence type="ECO:0000313" key="8">
    <source>
        <dbReference type="Proteomes" id="UP000584867"/>
    </source>
</evidence>
<dbReference type="AlphaFoldDB" id="A0A7W7ZRA4"/>
<evidence type="ECO:0000256" key="2">
    <source>
        <dbReference type="SAM" id="Coils"/>
    </source>
</evidence>
<dbReference type="Gene3D" id="2.40.30.170">
    <property type="match status" value="1"/>
</dbReference>
<feature type="domain" description="Multidrug resistance protein MdtA-like barrel-sandwich hybrid" evidence="5">
    <location>
        <begin position="90"/>
        <end position="250"/>
    </location>
</feature>
<keyword evidence="3" id="KW-1133">Transmembrane helix</keyword>
<dbReference type="FunFam" id="2.40.30.170:FF:000010">
    <property type="entry name" value="Efflux RND transporter periplasmic adaptor subunit"/>
    <property type="match status" value="1"/>
</dbReference>
<keyword evidence="2" id="KW-0175">Coiled coil</keyword>
<comment type="caution">
    <text evidence="7">The sequence shown here is derived from an EMBL/GenBank/DDBJ whole genome shotgun (WGS) entry which is preliminary data.</text>
</comment>
<protein>
    <submittedName>
        <fullName evidence="7">RND family efflux transporter MFP subunit</fullName>
    </submittedName>
</protein>
<evidence type="ECO:0000259" key="5">
    <source>
        <dbReference type="Pfam" id="PF25917"/>
    </source>
</evidence>
<dbReference type="InterPro" id="IPR058624">
    <property type="entry name" value="MdtA-like_HH"/>
</dbReference>
<feature type="coiled-coil region" evidence="2">
    <location>
        <begin position="135"/>
        <end position="162"/>
    </location>
</feature>
<dbReference type="Gene3D" id="1.10.287.470">
    <property type="entry name" value="Helix hairpin bin"/>
    <property type="match status" value="1"/>
</dbReference>
<dbReference type="PANTHER" id="PTHR30469">
    <property type="entry name" value="MULTIDRUG RESISTANCE PROTEIN MDTA"/>
    <property type="match status" value="1"/>
</dbReference>
<evidence type="ECO:0000259" key="6">
    <source>
        <dbReference type="Pfam" id="PF25954"/>
    </source>
</evidence>
<organism evidence="7 8">
    <name type="scientific">Granulicella mallensis</name>
    <dbReference type="NCBI Taxonomy" id="940614"/>
    <lineage>
        <taxon>Bacteria</taxon>
        <taxon>Pseudomonadati</taxon>
        <taxon>Acidobacteriota</taxon>
        <taxon>Terriglobia</taxon>
        <taxon>Terriglobales</taxon>
        <taxon>Acidobacteriaceae</taxon>
        <taxon>Granulicella</taxon>
    </lineage>
</organism>
<comment type="similarity">
    <text evidence="1">Belongs to the membrane fusion protein (MFP) (TC 8.A.1) family.</text>
</comment>
<accession>A0A7W7ZRA4</accession>
<feature type="transmembrane region" description="Helical" evidence="3">
    <location>
        <begin position="21"/>
        <end position="40"/>
    </location>
</feature>
<dbReference type="InterPro" id="IPR006143">
    <property type="entry name" value="RND_pump_MFP"/>
</dbReference>
<dbReference type="RefSeq" id="WP_184256179.1">
    <property type="nucleotide sequence ID" value="NZ_JACHIO010000010.1"/>
</dbReference>
<keyword evidence="3" id="KW-0812">Transmembrane</keyword>
<dbReference type="GO" id="GO:0015562">
    <property type="term" value="F:efflux transmembrane transporter activity"/>
    <property type="evidence" value="ECO:0007669"/>
    <property type="project" value="TreeGrafter"/>
</dbReference>
<feature type="domain" description="Multidrug resistance protein MdtA-like alpha-helical hairpin" evidence="4">
    <location>
        <begin position="142"/>
        <end position="210"/>
    </location>
</feature>
<evidence type="ECO:0000256" key="1">
    <source>
        <dbReference type="ARBA" id="ARBA00009477"/>
    </source>
</evidence>
<reference evidence="7 8" key="1">
    <citation type="submission" date="2020-08" db="EMBL/GenBank/DDBJ databases">
        <title>Genomic Encyclopedia of Type Strains, Phase IV (KMG-V): Genome sequencing to study the core and pangenomes of soil and plant-associated prokaryotes.</title>
        <authorList>
            <person name="Whitman W."/>
        </authorList>
    </citation>
    <scope>NUCLEOTIDE SEQUENCE [LARGE SCALE GENOMIC DNA]</scope>
    <source>
        <strain evidence="7 8">X5P3</strain>
    </source>
</reference>
<feature type="domain" description="CusB-like beta-barrel" evidence="6">
    <location>
        <begin position="268"/>
        <end position="340"/>
    </location>
</feature>
<dbReference type="InterPro" id="IPR058625">
    <property type="entry name" value="MdtA-like_BSH"/>
</dbReference>
<gene>
    <name evidence="7" type="ORF">HDF15_002702</name>
</gene>